<evidence type="ECO:0000313" key="3">
    <source>
        <dbReference type="Proteomes" id="UP000828390"/>
    </source>
</evidence>
<sequence>MRQESNTSFDLRENYEKANRKVRKNRKKAKEEWIKINLLSSTNILHQKAVKRNTASLRPSRRSVSPRQMPYQTLNGMSLP</sequence>
<evidence type="ECO:0000256" key="1">
    <source>
        <dbReference type="SAM" id="MobiDB-lite"/>
    </source>
</evidence>
<reference evidence="2" key="1">
    <citation type="journal article" date="2019" name="bioRxiv">
        <title>The Genome of the Zebra Mussel, Dreissena polymorpha: A Resource for Invasive Species Research.</title>
        <authorList>
            <person name="McCartney M.A."/>
            <person name="Auch B."/>
            <person name="Kono T."/>
            <person name="Mallez S."/>
            <person name="Zhang Y."/>
            <person name="Obille A."/>
            <person name="Becker A."/>
            <person name="Abrahante J.E."/>
            <person name="Garbe J."/>
            <person name="Badalamenti J.P."/>
            <person name="Herman A."/>
            <person name="Mangelson H."/>
            <person name="Liachko I."/>
            <person name="Sullivan S."/>
            <person name="Sone E.D."/>
            <person name="Koren S."/>
            <person name="Silverstein K.A.T."/>
            <person name="Beckman K.B."/>
            <person name="Gohl D.M."/>
        </authorList>
    </citation>
    <scope>NUCLEOTIDE SEQUENCE</scope>
    <source>
        <strain evidence="2">Duluth1</strain>
        <tissue evidence="2">Whole animal</tissue>
    </source>
</reference>
<feature type="compositionally biased region" description="Low complexity" evidence="1">
    <location>
        <begin position="56"/>
        <end position="67"/>
    </location>
</feature>
<organism evidence="2 3">
    <name type="scientific">Dreissena polymorpha</name>
    <name type="common">Zebra mussel</name>
    <name type="synonym">Mytilus polymorpha</name>
    <dbReference type="NCBI Taxonomy" id="45954"/>
    <lineage>
        <taxon>Eukaryota</taxon>
        <taxon>Metazoa</taxon>
        <taxon>Spiralia</taxon>
        <taxon>Lophotrochozoa</taxon>
        <taxon>Mollusca</taxon>
        <taxon>Bivalvia</taxon>
        <taxon>Autobranchia</taxon>
        <taxon>Heteroconchia</taxon>
        <taxon>Euheterodonta</taxon>
        <taxon>Imparidentia</taxon>
        <taxon>Neoheterodontei</taxon>
        <taxon>Myida</taxon>
        <taxon>Dreissenoidea</taxon>
        <taxon>Dreissenidae</taxon>
        <taxon>Dreissena</taxon>
    </lineage>
</organism>
<comment type="caution">
    <text evidence="2">The sequence shown here is derived from an EMBL/GenBank/DDBJ whole genome shotgun (WGS) entry which is preliminary data.</text>
</comment>
<feature type="region of interest" description="Disordered" evidence="1">
    <location>
        <begin position="51"/>
        <end position="80"/>
    </location>
</feature>
<feature type="compositionally biased region" description="Polar residues" evidence="1">
    <location>
        <begin position="70"/>
        <end position="80"/>
    </location>
</feature>
<dbReference type="EMBL" id="JAIWYP010000003">
    <property type="protein sequence ID" value="KAH3848027.1"/>
    <property type="molecule type" value="Genomic_DNA"/>
</dbReference>
<gene>
    <name evidence="2" type="ORF">DPMN_090364</name>
</gene>
<dbReference type="Proteomes" id="UP000828390">
    <property type="component" value="Unassembled WGS sequence"/>
</dbReference>
<proteinExistence type="predicted"/>
<keyword evidence="3" id="KW-1185">Reference proteome</keyword>
<reference evidence="2" key="2">
    <citation type="submission" date="2020-11" db="EMBL/GenBank/DDBJ databases">
        <authorList>
            <person name="McCartney M.A."/>
            <person name="Auch B."/>
            <person name="Kono T."/>
            <person name="Mallez S."/>
            <person name="Becker A."/>
            <person name="Gohl D.M."/>
            <person name="Silverstein K.A.T."/>
            <person name="Koren S."/>
            <person name="Bechman K.B."/>
            <person name="Herman A."/>
            <person name="Abrahante J.E."/>
            <person name="Garbe J."/>
        </authorList>
    </citation>
    <scope>NUCLEOTIDE SEQUENCE</scope>
    <source>
        <strain evidence="2">Duluth1</strain>
        <tissue evidence="2">Whole animal</tissue>
    </source>
</reference>
<protein>
    <submittedName>
        <fullName evidence="2">Uncharacterized protein</fullName>
    </submittedName>
</protein>
<evidence type="ECO:0000313" key="2">
    <source>
        <dbReference type="EMBL" id="KAH3848027.1"/>
    </source>
</evidence>
<name>A0A9D4QYZ9_DREPO</name>
<dbReference type="AlphaFoldDB" id="A0A9D4QYZ9"/>
<accession>A0A9D4QYZ9</accession>